<dbReference type="CDD" id="cd00093">
    <property type="entry name" value="HTH_XRE"/>
    <property type="match status" value="1"/>
</dbReference>
<dbReference type="SMART" id="SM00530">
    <property type="entry name" value="HTH_XRE"/>
    <property type="match status" value="1"/>
</dbReference>
<keyword evidence="3" id="KW-1185">Reference proteome</keyword>
<dbReference type="Proteomes" id="UP001499988">
    <property type="component" value="Unassembled WGS sequence"/>
</dbReference>
<dbReference type="InterPro" id="IPR001387">
    <property type="entry name" value="Cro/C1-type_HTH"/>
</dbReference>
<evidence type="ECO:0000259" key="1">
    <source>
        <dbReference type="SMART" id="SM00530"/>
    </source>
</evidence>
<organism evidence="2 3">
    <name type="scientific">Ferrimonas pelagia</name>
    <dbReference type="NCBI Taxonomy" id="1177826"/>
    <lineage>
        <taxon>Bacteria</taxon>
        <taxon>Pseudomonadati</taxon>
        <taxon>Pseudomonadota</taxon>
        <taxon>Gammaproteobacteria</taxon>
        <taxon>Alteromonadales</taxon>
        <taxon>Ferrimonadaceae</taxon>
        <taxon>Ferrimonas</taxon>
    </lineage>
</organism>
<sequence>MTTIKELVQKLIYTRKQRGLGQGDFEGLAGFKQQQISRMEKANDMKLSNFLAWADSLGYDVTLVERDSNQFTEAGHKPSEPERPVNLIHQILGKSSAENEK</sequence>
<name>A0ABP9EQR4_9GAMM</name>
<proteinExistence type="predicted"/>
<dbReference type="EMBL" id="BAABJZ010000050">
    <property type="protein sequence ID" value="GAA4885118.1"/>
    <property type="molecule type" value="Genomic_DNA"/>
</dbReference>
<dbReference type="RefSeq" id="WP_345335078.1">
    <property type="nucleotide sequence ID" value="NZ_BAABJZ010000050.1"/>
</dbReference>
<gene>
    <name evidence="2" type="ORF">GCM10023333_18420</name>
</gene>
<evidence type="ECO:0000313" key="3">
    <source>
        <dbReference type="Proteomes" id="UP001499988"/>
    </source>
</evidence>
<dbReference type="SUPFAM" id="SSF47413">
    <property type="entry name" value="lambda repressor-like DNA-binding domains"/>
    <property type="match status" value="1"/>
</dbReference>
<evidence type="ECO:0000313" key="2">
    <source>
        <dbReference type="EMBL" id="GAA4885118.1"/>
    </source>
</evidence>
<comment type="caution">
    <text evidence="2">The sequence shown here is derived from an EMBL/GenBank/DDBJ whole genome shotgun (WGS) entry which is preliminary data.</text>
</comment>
<feature type="domain" description="HTH cro/C1-type" evidence="1">
    <location>
        <begin position="10"/>
        <end position="64"/>
    </location>
</feature>
<accession>A0ABP9EQR4</accession>
<protein>
    <recommendedName>
        <fullName evidence="1">HTH cro/C1-type domain-containing protein</fullName>
    </recommendedName>
</protein>
<dbReference type="Gene3D" id="1.10.260.40">
    <property type="entry name" value="lambda repressor-like DNA-binding domains"/>
    <property type="match status" value="1"/>
</dbReference>
<dbReference type="InterPro" id="IPR010982">
    <property type="entry name" value="Lambda_DNA-bd_dom_sf"/>
</dbReference>
<reference evidence="3" key="1">
    <citation type="journal article" date="2019" name="Int. J. Syst. Evol. Microbiol.">
        <title>The Global Catalogue of Microorganisms (GCM) 10K type strain sequencing project: providing services to taxonomists for standard genome sequencing and annotation.</title>
        <authorList>
            <consortium name="The Broad Institute Genomics Platform"/>
            <consortium name="The Broad Institute Genome Sequencing Center for Infectious Disease"/>
            <person name="Wu L."/>
            <person name="Ma J."/>
        </authorList>
    </citation>
    <scope>NUCLEOTIDE SEQUENCE [LARGE SCALE GENOMIC DNA]</scope>
    <source>
        <strain evidence="3">JCM 18401</strain>
    </source>
</reference>